<dbReference type="Gene3D" id="1.20.1250.20">
    <property type="entry name" value="MFS general substrate transporter like domains"/>
    <property type="match status" value="1"/>
</dbReference>
<protein>
    <submittedName>
        <fullName evidence="8">MFS transporter, PAT family, beta-lactamase induction signal transducer AmpG</fullName>
    </submittedName>
</protein>
<evidence type="ECO:0000256" key="5">
    <source>
        <dbReference type="ARBA" id="ARBA00022989"/>
    </source>
</evidence>
<feature type="transmembrane region" description="Helical" evidence="7">
    <location>
        <begin position="207"/>
        <end position="227"/>
    </location>
</feature>
<feature type="transmembrane region" description="Helical" evidence="7">
    <location>
        <begin position="262"/>
        <end position="280"/>
    </location>
</feature>
<dbReference type="PANTHER" id="PTHR12778:SF10">
    <property type="entry name" value="MAJOR FACILITATOR SUPERFAMILY DOMAIN-CONTAINING PROTEIN 3"/>
    <property type="match status" value="1"/>
</dbReference>
<dbReference type="GO" id="GO:0016020">
    <property type="term" value="C:membrane"/>
    <property type="evidence" value="ECO:0007669"/>
    <property type="project" value="UniProtKB-SubCell"/>
</dbReference>
<evidence type="ECO:0000256" key="6">
    <source>
        <dbReference type="ARBA" id="ARBA00023136"/>
    </source>
</evidence>
<name>A0A1M7ZRP5_9HYPH</name>
<dbReference type="EMBL" id="FRXO01000015">
    <property type="protein sequence ID" value="SHO67555.1"/>
    <property type="molecule type" value="Genomic_DNA"/>
</dbReference>
<comment type="similarity">
    <text evidence="2">Belongs to the major facilitator superfamily.</text>
</comment>
<dbReference type="InterPro" id="IPR011701">
    <property type="entry name" value="MFS"/>
</dbReference>
<evidence type="ECO:0000256" key="4">
    <source>
        <dbReference type="ARBA" id="ARBA00022692"/>
    </source>
</evidence>
<keyword evidence="9" id="KW-1185">Reference proteome</keyword>
<dbReference type="STRING" id="1123029.SAMN02745172_04236"/>
<dbReference type="SUPFAM" id="SSF103473">
    <property type="entry name" value="MFS general substrate transporter"/>
    <property type="match status" value="1"/>
</dbReference>
<feature type="transmembrane region" description="Helical" evidence="7">
    <location>
        <begin position="452"/>
        <end position="472"/>
    </location>
</feature>
<keyword evidence="6 7" id="KW-0472">Membrane</keyword>
<keyword evidence="5 7" id="KW-1133">Transmembrane helix</keyword>
<evidence type="ECO:0000256" key="1">
    <source>
        <dbReference type="ARBA" id="ARBA00004141"/>
    </source>
</evidence>
<evidence type="ECO:0000256" key="7">
    <source>
        <dbReference type="SAM" id="Phobius"/>
    </source>
</evidence>
<feature type="transmembrane region" description="Helical" evidence="7">
    <location>
        <begin position="65"/>
        <end position="86"/>
    </location>
</feature>
<dbReference type="RefSeq" id="WP_073632475.1">
    <property type="nucleotide sequence ID" value="NZ_FRXO01000015.1"/>
</dbReference>
<feature type="transmembrane region" description="Helical" evidence="7">
    <location>
        <begin position="132"/>
        <end position="153"/>
    </location>
</feature>
<feature type="transmembrane region" description="Helical" evidence="7">
    <location>
        <begin position="300"/>
        <end position="322"/>
    </location>
</feature>
<feature type="transmembrane region" description="Helical" evidence="7">
    <location>
        <begin position="329"/>
        <end position="349"/>
    </location>
</feature>
<accession>A0A1M7ZRP5</accession>
<organism evidence="8 9">
    <name type="scientific">Pseudoxanthobacter soli DSM 19599</name>
    <dbReference type="NCBI Taxonomy" id="1123029"/>
    <lineage>
        <taxon>Bacteria</taxon>
        <taxon>Pseudomonadati</taxon>
        <taxon>Pseudomonadota</taxon>
        <taxon>Alphaproteobacteria</taxon>
        <taxon>Hyphomicrobiales</taxon>
        <taxon>Segnochrobactraceae</taxon>
        <taxon>Pseudoxanthobacter</taxon>
    </lineage>
</organism>
<dbReference type="Pfam" id="PF07690">
    <property type="entry name" value="MFS_1"/>
    <property type="match status" value="1"/>
</dbReference>
<dbReference type="AlphaFoldDB" id="A0A1M7ZRP5"/>
<dbReference type="Proteomes" id="UP000186406">
    <property type="component" value="Unassembled WGS sequence"/>
</dbReference>
<feature type="transmembrane region" description="Helical" evidence="7">
    <location>
        <begin position="107"/>
        <end position="126"/>
    </location>
</feature>
<sequence length="481" mass="51404">MSEPTTSAPSQGAAEAAPPLGWLARLFAVYGRRRVAVMLLLGFSSGLPLQLTGSTLQAWLTETGVSVETIGLFGLVGIAYGWKFVWSPAIDGFAIPGLSRLLGHRRAWLLSIQILLMAAIACLGLFDPAVDRMGVAAVAVVVAFLSATQDIAVDALRIESLEESEQAAGTANFLAAYRVAMLVSFAGTVGLVSWIEASGVPQAEAWHLGFIAVSSLVLIGIVGTFLAKEDWAAQAPRFAHRAEGRFRSAVVDPFRDFVKKDAWWLILLFVLLFKLGDAFTTELRTYFFLTMGFEKATYAALQWPFGFFSVIAGGFVGGILANRIGVMKALWIATIGQMATNITFVWPALDLPHLVEAVGVVGADGVKRITLTSISEHGLQGLWAATTLCGTIALENFATGIGGTVMAAYLSKLCSNRDYTATQFALLTSLEGMARVTLAAPAGFVVAYAGWVWYYVIATLLALPGLALLGVLKRREARRAA</sequence>
<evidence type="ECO:0000256" key="2">
    <source>
        <dbReference type="ARBA" id="ARBA00008335"/>
    </source>
</evidence>
<reference evidence="8 9" key="1">
    <citation type="submission" date="2016-12" db="EMBL/GenBank/DDBJ databases">
        <authorList>
            <person name="Song W.-J."/>
            <person name="Kurnit D.M."/>
        </authorList>
    </citation>
    <scope>NUCLEOTIDE SEQUENCE [LARGE SCALE GENOMIC DNA]</scope>
    <source>
        <strain evidence="8 9">DSM 19599</strain>
    </source>
</reference>
<evidence type="ECO:0000313" key="9">
    <source>
        <dbReference type="Proteomes" id="UP000186406"/>
    </source>
</evidence>
<dbReference type="NCBIfam" id="TIGR00901">
    <property type="entry name" value="2A0125"/>
    <property type="match status" value="1"/>
</dbReference>
<comment type="subcellular location">
    <subcellularLocation>
        <location evidence="1">Membrane</location>
        <topology evidence="1">Multi-pass membrane protein</topology>
    </subcellularLocation>
</comment>
<dbReference type="InterPro" id="IPR036259">
    <property type="entry name" value="MFS_trans_sf"/>
</dbReference>
<feature type="transmembrane region" description="Helical" evidence="7">
    <location>
        <begin position="174"/>
        <end position="195"/>
    </location>
</feature>
<evidence type="ECO:0000313" key="8">
    <source>
        <dbReference type="EMBL" id="SHO67555.1"/>
    </source>
</evidence>
<feature type="transmembrane region" description="Helical" evidence="7">
    <location>
        <begin position="35"/>
        <end position="53"/>
    </location>
</feature>
<gene>
    <name evidence="8" type="ORF">SAMN02745172_04236</name>
</gene>
<dbReference type="PANTHER" id="PTHR12778">
    <property type="entry name" value="SOLUTE CARRIER FAMILY 33 ACETYL-COA TRANSPORTER -RELATED"/>
    <property type="match status" value="1"/>
</dbReference>
<evidence type="ECO:0000256" key="3">
    <source>
        <dbReference type="ARBA" id="ARBA00022448"/>
    </source>
</evidence>
<keyword evidence="3" id="KW-0813">Transport</keyword>
<keyword evidence="4 7" id="KW-0812">Transmembrane</keyword>
<dbReference type="InterPro" id="IPR004752">
    <property type="entry name" value="AmpG_permease/AT-1"/>
</dbReference>
<proteinExistence type="inferred from homology"/>
<dbReference type="GO" id="GO:0022857">
    <property type="term" value="F:transmembrane transporter activity"/>
    <property type="evidence" value="ECO:0007669"/>
    <property type="project" value="InterPro"/>
</dbReference>